<name>A0A0S7Y5I0_UNCSA</name>
<dbReference type="InterPro" id="IPR052926">
    <property type="entry name" value="Metallo-beta-lactamase_dom"/>
</dbReference>
<dbReference type="CDD" id="cd07713">
    <property type="entry name" value="DHPS-like_MBL-fold"/>
    <property type="match status" value="1"/>
</dbReference>
<dbReference type="PANTHER" id="PTHR13754:SF13">
    <property type="entry name" value="METALLO-BETA-LACTAMASE SUPERFAMILY PROTEIN (AFU_ORTHOLOGUE AFUA_3G07630)"/>
    <property type="match status" value="1"/>
</dbReference>
<dbReference type="SUPFAM" id="SSF56281">
    <property type="entry name" value="Metallo-hydrolase/oxidoreductase"/>
    <property type="match status" value="1"/>
</dbReference>
<dbReference type="Pfam" id="PF00753">
    <property type="entry name" value="Lactamase_B"/>
    <property type="match status" value="1"/>
</dbReference>
<evidence type="ECO:0000259" key="1">
    <source>
        <dbReference type="SMART" id="SM00849"/>
    </source>
</evidence>
<sequence>MNNKQSIRMTIVYDNNAFDKRLKPHWGFSCLVRGLEKSILFDTGGKGKILLSNMRMLGIPLEAIDLVVLSHIHRDHTGGLDALLKENPRIEVWLPVFFPSSLKKAVIKRGTNLMEVDKFQKICEGAYTTGVIQGWINEQSLILDTTKGLIVVTGCAHPRIIKIISKARELLEKDIYLVLGGFHLLGFPKNEIEEIIETFRAEGVKKVGPCHCSGGEARSLFAEEYKDDFLDIGAGKEIEIL</sequence>
<evidence type="ECO:0000313" key="3">
    <source>
        <dbReference type="Proteomes" id="UP000051861"/>
    </source>
</evidence>
<dbReference type="SMART" id="SM00849">
    <property type="entry name" value="Lactamase_B"/>
    <property type="match status" value="1"/>
</dbReference>
<accession>A0A0S7Y5I0</accession>
<dbReference type="EMBL" id="LIZX01000011">
    <property type="protein sequence ID" value="KPJ69926.1"/>
    <property type="molecule type" value="Genomic_DNA"/>
</dbReference>
<comment type="caution">
    <text evidence="2">The sequence shown here is derived from an EMBL/GenBank/DDBJ whole genome shotgun (WGS) entry which is preliminary data.</text>
</comment>
<dbReference type="InterPro" id="IPR036866">
    <property type="entry name" value="RibonucZ/Hydroxyglut_hydro"/>
</dbReference>
<dbReference type="InterPro" id="IPR001279">
    <property type="entry name" value="Metallo-B-lactamas"/>
</dbReference>
<dbReference type="Gene3D" id="3.60.15.10">
    <property type="entry name" value="Ribonuclease Z/Hydroxyacylglutathione hydrolase-like"/>
    <property type="match status" value="1"/>
</dbReference>
<organism evidence="2 3">
    <name type="scientific">candidate division WOR-1 bacterium DG_54_3</name>
    <dbReference type="NCBI Taxonomy" id="1703775"/>
    <lineage>
        <taxon>Bacteria</taxon>
        <taxon>Bacillati</taxon>
        <taxon>Saganbacteria</taxon>
    </lineage>
</organism>
<gene>
    <name evidence="2" type="ORF">AMJ44_01685</name>
</gene>
<feature type="domain" description="Metallo-beta-lactamase" evidence="1">
    <location>
        <begin position="26"/>
        <end position="211"/>
    </location>
</feature>
<evidence type="ECO:0000313" key="2">
    <source>
        <dbReference type="EMBL" id="KPJ69926.1"/>
    </source>
</evidence>
<dbReference type="InterPro" id="IPR041712">
    <property type="entry name" value="DHPS-like_MBL-fold"/>
</dbReference>
<dbReference type="GO" id="GO:0016740">
    <property type="term" value="F:transferase activity"/>
    <property type="evidence" value="ECO:0007669"/>
    <property type="project" value="TreeGrafter"/>
</dbReference>
<dbReference type="Proteomes" id="UP000051861">
    <property type="component" value="Unassembled WGS sequence"/>
</dbReference>
<protein>
    <submittedName>
        <fullName evidence="2">Beta-lactamase</fullName>
    </submittedName>
</protein>
<reference evidence="2 3" key="1">
    <citation type="journal article" date="2015" name="Microbiome">
        <title>Genomic resolution of linkages in carbon, nitrogen, and sulfur cycling among widespread estuary sediment bacteria.</title>
        <authorList>
            <person name="Baker B.J."/>
            <person name="Lazar C.S."/>
            <person name="Teske A.P."/>
            <person name="Dick G.J."/>
        </authorList>
    </citation>
    <scope>NUCLEOTIDE SEQUENCE [LARGE SCALE GENOMIC DNA]</scope>
    <source>
        <strain evidence="2">DG_54_3</strain>
    </source>
</reference>
<proteinExistence type="predicted"/>
<dbReference type="PANTHER" id="PTHR13754">
    <property type="entry name" value="METALLO-BETA-LACTAMASE SUPERFAMILY PROTEIN"/>
    <property type="match status" value="1"/>
</dbReference>
<dbReference type="AlphaFoldDB" id="A0A0S7Y5I0"/>